<evidence type="ECO:0000313" key="1">
    <source>
        <dbReference type="EMBL" id="AFX59852.1"/>
    </source>
</evidence>
<accession>K7XBQ1</accession>
<proteinExistence type="predicted"/>
<gene>
    <name evidence="1" type="ORF">wssv_04750</name>
</gene>
<sequence length="73" mass="8307">MYNPMPCKRAQQITMYNIVIVCSKVIQVSLSVRETCTTNIAIEDYSRGHFYFLNIAPLLSNNFSHPLGCSIHI</sequence>
<evidence type="ECO:0000313" key="2">
    <source>
        <dbReference type="Proteomes" id="UP000277283"/>
    </source>
</evidence>
<dbReference type="EMBL" id="JX515788">
    <property type="protein sequence ID" value="AFX59852.1"/>
    <property type="molecule type" value="Genomic_DNA"/>
</dbReference>
<name>K7XBQ1_9VIRU</name>
<protein>
    <submittedName>
        <fullName evidence="1">Wsv478</fullName>
    </submittedName>
</protein>
<organism evidence="1 2">
    <name type="scientific">White spot syndrome virus</name>
    <dbReference type="NCBI Taxonomy" id="342409"/>
    <lineage>
        <taxon>Viruses</taxon>
        <taxon>Viruses incertae sedis</taxon>
        <taxon>Naldaviricetes</taxon>
        <taxon>Nimaviridae</taxon>
        <taxon>Whispovirus</taxon>
    </lineage>
</organism>
<reference evidence="2" key="1">
    <citation type="submission" date="2012-08" db="EMBL/GenBank/DDBJ databases">
        <authorList>
            <person name="Choi T.-J."/>
        </authorList>
    </citation>
    <scope>NUCLEOTIDE SEQUENCE [LARGE SCALE GENOMIC DNA]</scope>
    <source>
        <strain evidence="2">K-LV1</strain>
    </source>
</reference>
<dbReference type="Proteomes" id="UP000277283">
    <property type="component" value="Segment"/>
</dbReference>